<accession>Q09D77</accession>
<dbReference type="KEGG" id="sur:STAUR_0020"/>
<evidence type="ECO:0000313" key="3">
    <source>
        <dbReference type="Proteomes" id="UP000001351"/>
    </source>
</evidence>
<proteinExistence type="predicted"/>
<organism evidence="2 4">
    <name type="scientific">Stigmatella aurantiaca (strain DW4/3-1)</name>
    <dbReference type="NCBI Taxonomy" id="378806"/>
    <lineage>
        <taxon>Bacteria</taxon>
        <taxon>Pseudomonadati</taxon>
        <taxon>Myxococcota</taxon>
        <taxon>Myxococcia</taxon>
        <taxon>Myxococcales</taxon>
        <taxon>Cystobacterineae</taxon>
        <taxon>Archangiaceae</taxon>
        <taxon>Stigmatella</taxon>
    </lineage>
</organism>
<dbReference type="PATRIC" id="fig|378806.16.peg.9035"/>
<dbReference type="Gene3D" id="2.60.270.50">
    <property type="match status" value="1"/>
</dbReference>
<dbReference type="Proteomes" id="UP000001351">
    <property type="component" value="Chromosome"/>
</dbReference>
<protein>
    <submittedName>
        <fullName evidence="2">Uncharacterized protein</fullName>
    </submittedName>
</protein>
<reference evidence="1 3" key="2">
    <citation type="journal article" date="2011" name="Mol. Biol. Evol.">
        <title>Comparative genomic analysis of fruiting body formation in Myxococcales.</title>
        <authorList>
            <person name="Huntley S."/>
            <person name="Hamann N."/>
            <person name="Wegener-Feldbrugge S."/>
            <person name="Treuner-Lange A."/>
            <person name="Kube M."/>
            <person name="Reinhardt R."/>
            <person name="Klages S."/>
            <person name="Muller R."/>
            <person name="Ronning C.M."/>
            <person name="Nierman W.C."/>
            <person name="Sogaard-Andersen L."/>
        </authorList>
    </citation>
    <scope>NUCLEOTIDE SEQUENCE [LARGE SCALE GENOMIC DNA]</scope>
    <source>
        <strain evidence="1 3">DW4/3-1</strain>
    </source>
</reference>
<dbReference type="RefSeq" id="WP_002610205.1">
    <property type="nucleotide sequence ID" value="NC_014623.1"/>
</dbReference>
<reference evidence="2 4" key="1">
    <citation type="submission" date="2006-04" db="EMBL/GenBank/DDBJ databases">
        <authorList>
            <person name="Nierman W.C."/>
        </authorList>
    </citation>
    <scope>NUCLEOTIDE SEQUENCE [LARGE SCALE GENOMIC DNA]</scope>
    <source>
        <strain evidence="2 4">DW4/3-1</strain>
    </source>
</reference>
<dbReference type="HOGENOM" id="CLU_700024_0_0_7"/>
<evidence type="ECO:0000313" key="2">
    <source>
        <dbReference type="EMBL" id="EAU69687.1"/>
    </source>
</evidence>
<dbReference type="AlphaFoldDB" id="Q09D77"/>
<name>Q09D77_STIAD</name>
<dbReference type="OrthoDB" id="2736775at2"/>
<dbReference type="Proteomes" id="UP000032702">
    <property type="component" value="Unassembled WGS sequence"/>
</dbReference>
<gene>
    <name evidence="1" type="ordered locus">STAUR_0020</name>
    <name evidence="2" type="ORF">STIAU_2982</name>
</gene>
<dbReference type="EMBL" id="AAMD01000004">
    <property type="protein sequence ID" value="EAU69687.1"/>
    <property type="molecule type" value="Genomic_DNA"/>
</dbReference>
<evidence type="ECO:0000313" key="4">
    <source>
        <dbReference type="Proteomes" id="UP000032702"/>
    </source>
</evidence>
<keyword evidence="3" id="KW-1185">Reference proteome</keyword>
<evidence type="ECO:0000313" key="1">
    <source>
        <dbReference type="EMBL" id="ADO67829.1"/>
    </source>
</evidence>
<dbReference type="EMBL" id="CP002271">
    <property type="protein sequence ID" value="ADO67829.1"/>
    <property type="molecule type" value="Genomic_DNA"/>
</dbReference>
<sequence>MAWTFELNITNGTKRRIVLLSKKLSWGYWNRDGVEGQTPIAVIEPNATVHALGVKAARGTWTGYEFSCSWKDDAPPGEKSYGTLDLSIDVPYSGSNKSSCTATGGLRISGWDSLPASGHNFVRSIVILAGPQKPKAAMVEPSARAFAETDPDELAYQDYQRALKAVDVEKWSDVDKKLKPIKDFIVQEHLPANVNLTQALVARSEPVDIEQHLWGGIGDPDYPNPYAQELFVKRYFAVAIHSVATNNREIISLVRTQTQEFSKKIQVTSSIKNVLETTLSIKKSLTQSAEEPLSGTKVASTLNMEFGVKNVLEVSTTKVSEETIKQTFTAPSDKDMLIVPWVFSTAVLIYHEDIENNVNLIAASEWAETQIFSSYVKEKNDRRFEGNHEDPTAP</sequence>